<keyword evidence="2" id="KW-0862">Zinc</keyword>
<dbReference type="InterPro" id="IPR001138">
    <property type="entry name" value="Zn2Cys6_DnaBD"/>
</dbReference>
<dbReference type="InterPro" id="IPR052360">
    <property type="entry name" value="Transcr_Regulatory_Proteins"/>
</dbReference>
<keyword evidence="10" id="KW-1185">Reference proteome</keyword>
<keyword evidence="3" id="KW-0805">Transcription regulation</keyword>
<evidence type="ECO:0000256" key="2">
    <source>
        <dbReference type="ARBA" id="ARBA00022833"/>
    </source>
</evidence>
<feature type="region of interest" description="Disordered" evidence="7">
    <location>
        <begin position="1"/>
        <end position="41"/>
    </location>
</feature>
<dbReference type="PROSITE" id="PS00463">
    <property type="entry name" value="ZN2_CY6_FUNGAL_1"/>
    <property type="match status" value="1"/>
</dbReference>
<dbReference type="OrthoDB" id="3172332at2759"/>
<name>A0A2J6QEG7_9HELO</name>
<dbReference type="GO" id="GO:0008270">
    <property type="term" value="F:zinc ion binding"/>
    <property type="evidence" value="ECO:0007669"/>
    <property type="project" value="InterPro"/>
</dbReference>
<dbReference type="GO" id="GO:0000981">
    <property type="term" value="F:DNA-binding transcription factor activity, RNA polymerase II-specific"/>
    <property type="evidence" value="ECO:0007669"/>
    <property type="project" value="InterPro"/>
</dbReference>
<keyword evidence="4" id="KW-0238">DNA-binding</keyword>
<sequence>MAMAAIGKGSSDDQATSRNGDSSNKTFSYGKKKRKGGPKVKSGCLTCKLRRVKCDERKPTCKICMRFGVKCDGYAQPVVKTKVYTSPRPLAPKNIVPTNLLRVRQLRTGPDFSGEEARYFRFYCENVAAQLQGPLKTTLWDRIIPQAVETEPIIRHAVVALAALNKSRIEAAQGVVKSSPHHRYALTQYGKALKQIRDNLTDGVQDPRRSLMACLLVFCLESLQGYQSSASNQASMGVNLLQRWCLESKGKLNHFSTIEEDICHGLSSLDLQALLFLDSRAGLIHRETFEFAQKVMNWRPMILNSLKDCYLYWQLIMRHCHHFIAAARSEVPQFNSTLASNPESANQGATFQYGNNAWCLTSDILTEIPVNLVIERDACIDNVHRWERASKVLMEEALGLRKDSDAYIIASMLRIQVAMTQVALGTAFSQNEVEYDNFTTEFNTITIFSEAIHPTLLARDTGSRFYFNFGILPGLCQVGMWCRQKAIRARAISLLQRSPEMQEGVWNSESLGQFVNFLRTVEEDGADEDGFVPASKRVSWIGSSVSLYEKIAQVRCCQRGGNDQVPVKRNAYVTVRSWKSSRISQVTLELLSRYSRK</sequence>
<dbReference type="Pfam" id="PF11951">
    <property type="entry name" value="Fungal_trans_2"/>
    <property type="match status" value="1"/>
</dbReference>
<evidence type="ECO:0000256" key="5">
    <source>
        <dbReference type="ARBA" id="ARBA00023163"/>
    </source>
</evidence>
<proteinExistence type="predicted"/>
<evidence type="ECO:0000259" key="8">
    <source>
        <dbReference type="PROSITE" id="PS50048"/>
    </source>
</evidence>
<dbReference type="PANTHER" id="PTHR36206">
    <property type="entry name" value="ASPERCRYPTIN BIOSYNTHESIS CLUSTER-SPECIFIC TRANSCRIPTION REGULATOR ATNN-RELATED"/>
    <property type="match status" value="1"/>
</dbReference>
<dbReference type="SUPFAM" id="SSF57701">
    <property type="entry name" value="Zn2/Cys6 DNA-binding domain"/>
    <property type="match status" value="1"/>
</dbReference>
<reference evidence="9 10" key="1">
    <citation type="submission" date="2016-05" db="EMBL/GenBank/DDBJ databases">
        <title>A degradative enzymes factory behind the ericoid mycorrhizal symbiosis.</title>
        <authorList>
            <consortium name="DOE Joint Genome Institute"/>
            <person name="Martino E."/>
            <person name="Morin E."/>
            <person name="Grelet G."/>
            <person name="Kuo A."/>
            <person name="Kohler A."/>
            <person name="Daghino S."/>
            <person name="Barry K."/>
            <person name="Choi C."/>
            <person name="Cichocki N."/>
            <person name="Clum A."/>
            <person name="Copeland A."/>
            <person name="Hainaut M."/>
            <person name="Haridas S."/>
            <person name="Labutti K."/>
            <person name="Lindquist E."/>
            <person name="Lipzen A."/>
            <person name="Khouja H.-R."/>
            <person name="Murat C."/>
            <person name="Ohm R."/>
            <person name="Olson A."/>
            <person name="Spatafora J."/>
            <person name="Veneault-Fourrey C."/>
            <person name="Henrissat B."/>
            <person name="Grigoriev I."/>
            <person name="Martin F."/>
            <person name="Perotto S."/>
        </authorList>
    </citation>
    <scope>NUCLEOTIDE SEQUENCE [LARGE SCALE GENOMIC DNA]</scope>
    <source>
        <strain evidence="9 10">UAMH 7357</strain>
    </source>
</reference>
<keyword evidence="1" id="KW-0479">Metal-binding</keyword>
<gene>
    <name evidence="9" type="ORF">NA56DRAFT_620969</name>
</gene>
<evidence type="ECO:0000256" key="7">
    <source>
        <dbReference type="SAM" id="MobiDB-lite"/>
    </source>
</evidence>
<keyword evidence="6" id="KW-0539">Nucleus</keyword>
<evidence type="ECO:0000256" key="3">
    <source>
        <dbReference type="ARBA" id="ARBA00023015"/>
    </source>
</evidence>
<keyword evidence="5" id="KW-0804">Transcription</keyword>
<dbReference type="Pfam" id="PF00172">
    <property type="entry name" value="Zn_clus"/>
    <property type="match status" value="1"/>
</dbReference>
<dbReference type="PROSITE" id="PS50048">
    <property type="entry name" value="ZN2_CY6_FUNGAL_2"/>
    <property type="match status" value="1"/>
</dbReference>
<feature type="domain" description="Zn(2)-C6 fungal-type" evidence="8">
    <location>
        <begin position="43"/>
        <end position="71"/>
    </location>
</feature>
<dbReference type="EMBL" id="KZ613472">
    <property type="protein sequence ID" value="PMD24665.1"/>
    <property type="molecule type" value="Genomic_DNA"/>
</dbReference>
<dbReference type="PANTHER" id="PTHR36206:SF4">
    <property type="entry name" value="HYPOTHETICAL CONSERVED PROTEIN (EUROFUNG)-RELATED"/>
    <property type="match status" value="1"/>
</dbReference>
<dbReference type="AlphaFoldDB" id="A0A2J6QEG7"/>
<dbReference type="Proteomes" id="UP000235672">
    <property type="component" value="Unassembled WGS sequence"/>
</dbReference>
<evidence type="ECO:0000313" key="10">
    <source>
        <dbReference type="Proteomes" id="UP000235672"/>
    </source>
</evidence>
<dbReference type="InterPro" id="IPR036864">
    <property type="entry name" value="Zn2-C6_fun-type_DNA-bd_sf"/>
</dbReference>
<dbReference type="STRING" id="1745343.A0A2J6QEG7"/>
<dbReference type="CDD" id="cd00067">
    <property type="entry name" value="GAL4"/>
    <property type="match status" value="1"/>
</dbReference>
<evidence type="ECO:0000256" key="1">
    <source>
        <dbReference type="ARBA" id="ARBA00022723"/>
    </source>
</evidence>
<evidence type="ECO:0000313" key="9">
    <source>
        <dbReference type="EMBL" id="PMD24665.1"/>
    </source>
</evidence>
<dbReference type="Gene3D" id="4.10.240.10">
    <property type="entry name" value="Zn(2)-C6 fungal-type DNA-binding domain"/>
    <property type="match status" value="1"/>
</dbReference>
<dbReference type="GO" id="GO:0003677">
    <property type="term" value="F:DNA binding"/>
    <property type="evidence" value="ECO:0007669"/>
    <property type="project" value="UniProtKB-KW"/>
</dbReference>
<organism evidence="9 10">
    <name type="scientific">Hyaloscypha hepaticicola</name>
    <dbReference type="NCBI Taxonomy" id="2082293"/>
    <lineage>
        <taxon>Eukaryota</taxon>
        <taxon>Fungi</taxon>
        <taxon>Dikarya</taxon>
        <taxon>Ascomycota</taxon>
        <taxon>Pezizomycotina</taxon>
        <taxon>Leotiomycetes</taxon>
        <taxon>Helotiales</taxon>
        <taxon>Hyaloscyphaceae</taxon>
        <taxon>Hyaloscypha</taxon>
    </lineage>
</organism>
<accession>A0A2J6QEG7</accession>
<feature type="compositionally biased region" description="Polar residues" evidence="7">
    <location>
        <begin position="12"/>
        <end position="27"/>
    </location>
</feature>
<dbReference type="SMART" id="SM00066">
    <property type="entry name" value="GAL4"/>
    <property type="match status" value="1"/>
</dbReference>
<protein>
    <recommendedName>
        <fullName evidence="8">Zn(2)-C6 fungal-type domain-containing protein</fullName>
    </recommendedName>
</protein>
<evidence type="ECO:0000256" key="6">
    <source>
        <dbReference type="ARBA" id="ARBA00023242"/>
    </source>
</evidence>
<evidence type="ECO:0000256" key="4">
    <source>
        <dbReference type="ARBA" id="ARBA00023125"/>
    </source>
</evidence>
<dbReference type="InterPro" id="IPR021858">
    <property type="entry name" value="Fun_TF"/>
</dbReference>